<dbReference type="EMBL" id="JAULSU010000005">
    <property type="protein sequence ID" value="KAK0617523.1"/>
    <property type="molecule type" value="Genomic_DNA"/>
</dbReference>
<accession>A0AA39WLB7</accession>
<proteinExistence type="predicted"/>
<evidence type="ECO:0000313" key="2">
    <source>
        <dbReference type="Proteomes" id="UP001175000"/>
    </source>
</evidence>
<comment type="caution">
    <text evidence="1">The sequence shown here is derived from an EMBL/GenBank/DDBJ whole genome shotgun (WGS) entry which is preliminary data.</text>
</comment>
<reference evidence="1" key="1">
    <citation type="submission" date="2023-06" db="EMBL/GenBank/DDBJ databases">
        <title>Genome-scale phylogeny and comparative genomics of the fungal order Sordariales.</title>
        <authorList>
            <consortium name="Lawrence Berkeley National Laboratory"/>
            <person name="Hensen N."/>
            <person name="Bonometti L."/>
            <person name="Westerberg I."/>
            <person name="Brannstrom I.O."/>
            <person name="Guillou S."/>
            <person name="Cros-Aarteil S."/>
            <person name="Calhoun S."/>
            <person name="Haridas S."/>
            <person name="Kuo A."/>
            <person name="Mondo S."/>
            <person name="Pangilinan J."/>
            <person name="Riley R."/>
            <person name="Labutti K."/>
            <person name="Andreopoulos B."/>
            <person name="Lipzen A."/>
            <person name="Chen C."/>
            <person name="Yanf M."/>
            <person name="Daum C."/>
            <person name="Ng V."/>
            <person name="Clum A."/>
            <person name="Steindorff A."/>
            <person name="Ohm R."/>
            <person name="Martin F."/>
            <person name="Silar P."/>
            <person name="Natvig D."/>
            <person name="Lalanne C."/>
            <person name="Gautier V."/>
            <person name="Ament-Velasquez S.L."/>
            <person name="Kruys A."/>
            <person name="Hutchinson M.I."/>
            <person name="Powell A.J."/>
            <person name="Barry K."/>
            <person name="Miller A.N."/>
            <person name="Grigoriev I.V."/>
            <person name="Debuchy R."/>
            <person name="Gladieux P."/>
            <person name="Thoren M.H."/>
            <person name="Johannesson H."/>
        </authorList>
    </citation>
    <scope>NUCLEOTIDE SEQUENCE</scope>
    <source>
        <strain evidence="1">CBS 606.72</strain>
    </source>
</reference>
<dbReference type="Proteomes" id="UP001175000">
    <property type="component" value="Unassembled WGS sequence"/>
</dbReference>
<keyword evidence="2" id="KW-1185">Reference proteome</keyword>
<dbReference type="AlphaFoldDB" id="A0AA39WLB7"/>
<organism evidence="1 2">
    <name type="scientific">Immersiella caudata</name>
    <dbReference type="NCBI Taxonomy" id="314043"/>
    <lineage>
        <taxon>Eukaryota</taxon>
        <taxon>Fungi</taxon>
        <taxon>Dikarya</taxon>
        <taxon>Ascomycota</taxon>
        <taxon>Pezizomycotina</taxon>
        <taxon>Sordariomycetes</taxon>
        <taxon>Sordariomycetidae</taxon>
        <taxon>Sordariales</taxon>
        <taxon>Lasiosphaeriaceae</taxon>
        <taxon>Immersiella</taxon>
    </lineage>
</organism>
<gene>
    <name evidence="1" type="ORF">B0T14DRAFT_434134</name>
</gene>
<protein>
    <submittedName>
        <fullName evidence="1">Uncharacterized protein</fullName>
    </submittedName>
</protein>
<name>A0AA39WLB7_9PEZI</name>
<evidence type="ECO:0000313" key="1">
    <source>
        <dbReference type="EMBL" id="KAK0617523.1"/>
    </source>
</evidence>
<sequence>MLLAPPACVKAQDSLQPWKITRLTTSGLPYRSEAACHDPLNTIAVEIQDPNVYLGLNSTGPEIQITQCIAKFPYCSPPYHQPFNCTDIPSLHGMWSFTFFPTNEGADTKFWNPGQNFSLSFQLLLPQAGDRRRHTGQASFSVWENLRGLCSAGGVCSFSLREEVAPVSIPVE</sequence>